<protein>
    <submittedName>
        <fullName evidence="3">Pyruvate ferredoxin oxidoreductase</fullName>
    </submittedName>
</protein>
<dbReference type="InterPro" id="IPR029061">
    <property type="entry name" value="THDP-binding"/>
</dbReference>
<keyword evidence="3" id="KW-0670">Pyruvate</keyword>
<dbReference type="Gene3D" id="3.40.50.970">
    <property type="match status" value="1"/>
</dbReference>
<sequence>MPKLKDLVTRRDPLCGGHRACTGCGAPIVVRQVLMSSSEPVVVTSATGCLEVVTTIFPYTAWNVNFLHNAFENSAATCSGIEAACKALKRKGKIKQNINFVAFGGDGGTYDIGFQSLSGAMERGHDMLYVCYNNEAYMNTGVQRSSATPKGAATTTAPAGKVIPGKVQFSKNLTEIMIAHDLPYVAQSAVGFWRDLTAKSEKAFSIHGPKFINVLQPCCLGWGYKPALTAEMGRLAADTCMWPLYEVENGVYKLNYTPKVKKPIGEFLKTQDRFRHLNKPGNGAVVESMQKEVDRRWEALLLRCKHEGGIQK</sequence>
<evidence type="ECO:0000313" key="3">
    <source>
        <dbReference type="EMBL" id="OGC06782.1"/>
    </source>
</evidence>
<dbReference type="InterPro" id="IPR051479">
    <property type="entry name" value="PorB-like"/>
</dbReference>
<evidence type="ECO:0000256" key="1">
    <source>
        <dbReference type="ARBA" id="ARBA00023002"/>
    </source>
</evidence>
<dbReference type="SUPFAM" id="SSF52518">
    <property type="entry name" value="Thiamin diphosphate-binding fold (THDP-binding)"/>
    <property type="match status" value="1"/>
</dbReference>
<keyword evidence="1" id="KW-0560">Oxidoreductase</keyword>
<dbReference type="AlphaFoldDB" id="A0A1F4RF24"/>
<feature type="domain" description="Thiamine pyrophosphate enzyme TPP-binding" evidence="2">
    <location>
        <begin position="47"/>
        <end position="214"/>
    </location>
</feature>
<dbReference type="CDD" id="cd03376">
    <property type="entry name" value="TPP_PFOR_porB_like"/>
    <property type="match status" value="1"/>
</dbReference>
<gene>
    <name evidence="3" type="ORF">A3H38_00565</name>
</gene>
<evidence type="ECO:0000259" key="2">
    <source>
        <dbReference type="Pfam" id="PF02775"/>
    </source>
</evidence>
<proteinExistence type="predicted"/>
<reference evidence="3 4" key="1">
    <citation type="journal article" date="2016" name="Nat. Commun.">
        <title>Thousands of microbial genomes shed light on interconnected biogeochemical processes in an aquifer system.</title>
        <authorList>
            <person name="Anantharaman K."/>
            <person name="Brown C.T."/>
            <person name="Hug L.A."/>
            <person name="Sharon I."/>
            <person name="Castelle C.J."/>
            <person name="Probst A.J."/>
            <person name="Thomas B.C."/>
            <person name="Singh A."/>
            <person name="Wilkins M.J."/>
            <person name="Karaoz U."/>
            <person name="Brodie E.L."/>
            <person name="Williams K.H."/>
            <person name="Hubbard S.S."/>
            <person name="Banfield J.F."/>
        </authorList>
    </citation>
    <scope>NUCLEOTIDE SEQUENCE [LARGE SCALE GENOMIC DNA]</scope>
</reference>
<accession>A0A1F4RF24</accession>
<organism evidence="3 4">
    <name type="scientific">candidate division WOR-1 bacterium RIFCSPLOWO2_02_FULL_46_20</name>
    <dbReference type="NCBI Taxonomy" id="1802567"/>
    <lineage>
        <taxon>Bacteria</taxon>
        <taxon>Bacillati</taxon>
        <taxon>Saganbacteria</taxon>
    </lineage>
</organism>
<dbReference type="Pfam" id="PF02775">
    <property type="entry name" value="TPP_enzyme_C"/>
    <property type="match status" value="1"/>
</dbReference>
<comment type="caution">
    <text evidence="3">The sequence shown here is derived from an EMBL/GenBank/DDBJ whole genome shotgun (WGS) entry which is preliminary data.</text>
</comment>
<name>A0A1F4RF24_UNCSA</name>
<evidence type="ECO:0000313" key="4">
    <source>
        <dbReference type="Proteomes" id="UP000176938"/>
    </source>
</evidence>
<dbReference type="EMBL" id="METP01000015">
    <property type="protein sequence ID" value="OGC06782.1"/>
    <property type="molecule type" value="Genomic_DNA"/>
</dbReference>
<dbReference type="PANTHER" id="PTHR42897">
    <property type="entry name" value="PYRUVATE SYNTHASE SUBUNIT PORB"/>
    <property type="match status" value="1"/>
</dbReference>
<dbReference type="GO" id="GO:0030976">
    <property type="term" value="F:thiamine pyrophosphate binding"/>
    <property type="evidence" value="ECO:0007669"/>
    <property type="project" value="InterPro"/>
</dbReference>
<dbReference type="InterPro" id="IPR011766">
    <property type="entry name" value="TPP_enzyme_TPP-bd"/>
</dbReference>
<dbReference type="GO" id="GO:0016491">
    <property type="term" value="F:oxidoreductase activity"/>
    <property type="evidence" value="ECO:0007669"/>
    <property type="project" value="UniProtKB-KW"/>
</dbReference>
<dbReference type="PANTHER" id="PTHR42897:SF2">
    <property type="entry name" value="PYRUVATE SYNTHASE SUBUNIT PORB"/>
    <property type="match status" value="1"/>
</dbReference>
<dbReference type="Proteomes" id="UP000176938">
    <property type="component" value="Unassembled WGS sequence"/>
</dbReference>